<keyword evidence="1" id="KW-0472">Membrane</keyword>
<keyword evidence="3" id="KW-1185">Reference proteome</keyword>
<protein>
    <submittedName>
        <fullName evidence="2">Uncharacterized protein</fullName>
    </submittedName>
</protein>
<feature type="transmembrane region" description="Helical" evidence="1">
    <location>
        <begin position="94"/>
        <end position="113"/>
    </location>
</feature>
<reference evidence="2" key="1">
    <citation type="submission" date="2021-01" db="EMBL/GenBank/DDBJ databases">
        <authorList>
            <person name="Li R."/>
            <person name="Bekaert M."/>
        </authorList>
    </citation>
    <scope>NUCLEOTIDE SEQUENCE</scope>
    <source>
        <strain evidence="2">Farmed</strain>
    </source>
</reference>
<dbReference type="EMBL" id="CAHIKZ030001116">
    <property type="protein sequence ID" value="CAE1253688.1"/>
    <property type="molecule type" value="Genomic_DNA"/>
</dbReference>
<feature type="transmembrane region" description="Helical" evidence="1">
    <location>
        <begin position="59"/>
        <end position="82"/>
    </location>
</feature>
<sequence length="218" mass="24683">MEHLCGMNSQLMIYISSHASHDTVKDGISLIFVKLLACRCIISLSSSASWLYGATPISCFLFFFFVFPFQCLSFSTSFHFLSVPTLTFPLFLSLYQYLLFSSILFLSINIYNFQTVCFSLLLSLFFVFFSLSIYCLSLHSVSVIISPTLNVSINICPKLLLPFLSPSLCQYLLLLPFLFLSINVCCFHSFNLSLSKSIAAVLSLSRYKYLAFPSFSYL</sequence>
<feature type="transmembrane region" description="Helical" evidence="1">
    <location>
        <begin position="120"/>
        <end position="145"/>
    </location>
</feature>
<keyword evidence="1" id="KW-0812">Transmembrane</keyword>
<feature type="transmembrane region" description="Helical" evidence="1">
    <location>
        <begin position="171"/>
        <end position="190"/>
    </location>
</feature>
<evidence type="ECO:0000256" key="1">
    <source>
        <dbReference type="SAM" id="Phobius"/>
    </source>
</evidence>
<gene>
    <name evidence="2" type="ORF">SPHA_28566</name>
</gene>
<organism evidence="2 3">
    <name type="scientific">Acanthosepion pharaonis</name>
    <name type="common">Pharaoh cuttlefish</name>
    <name type="synonym">Sepia pharaonis</name>
    <dbReference type="NCBI Taxonomy" id="158019"/>
    <lineage>
        <taxon>Eukaryota</taxon>
        <taxon>Metazoa</taxon>
        <taxon>Spiralia</taxon>
        <taxon>Lophotrochozoa</taxon>
        <taxon>Mollusca</taxon>
        <taxon>Cephalopoda</taxon>
        <taxon>Coleoidea</taxon>
        <taxon>Decapodiformes</taxon>
        <taxon>Sepiida</taxon>
        <taxon>Sepiina</taxon>
        <taxon>Sepiidae</taxon>
        <taxon>Acanthosepion</taxon>
    </lineage>
</organism>
<dbReference type="AlphaFoldDB" id="A0A812C585"/>
<keyword evidence="1" id="KW-1133">Transmembrane helix</keyword>
<accession>A0A812C585</accession>
<evidence type="ECO:0000313" key="3">
    <source>
        <dbReference type="Proteomes" id="UP000597762"/>
    </source>
</evidence>
<proteinExistence type="predicted"/>
<comment type="caution">
    <text evidence="2">The sequence shown here is derived from an EMBL/GenBank/DDBJ whole genome shotgun (WGS) entry which is preliminary data.</text>
</comment>
<evidence type="ECO:0000313" key="2">
    <source>
        <dbReference type="EMBL" id="CAE1253688.1"/>
    </source>
</evidence>
<dbReference type="Proteomes" id="UP000597762">
    <property type="component" value="Unassembled WGS sequence"/>
</dbReference>
<name>A0A812C585_ACAPH</name>